<dbReference type="GO" id="GO:0043709">
    <property type="term" value="P:cell adhesion involved in single-species biofilm formation"/>
    <property type="evidence" value="ECO:0007669"/>
    <property type="project" value="TreeGrafter"/>
</dbReference>
<evidence type="ECO:0000313" key="8">
    <source>
        <dbReference type="EMBL" id="RPA22614.1"/>
    </source>
</evidence>
<keyword evidence="5" id="KW-0812">Transmembrane</keyword>
<proteinExistence type="predicted"/>
<dbReference type="InterPro" id="IPR000160">
    <property type="entry name" value="GGDEF_dom"/>
</dbReference>
<dbReference type="PROSITE" id="PS50887">
    <property type="entry name" value="GGDEF"/>
    <property type="match status" value="1"/>
</dbReference>
<dbReference type="PANTHER" id="PTHR45138">
    <property type="entry name" value="REGULATORY COMPONENTS OF SENSORY TRANSDUCTION SYSTEM"/>
    <property type="match status" value="1"/>
</dbReference>
<comment type="catalytic activity">
    <reaction evidence="3">
        <text>2 GTP = 3',3'-c-di-GMP + 2 diphosphate</text>
        <dbReference type="Rhea" id="RHEA:24898"/>
        <dbReference type="ChEBI" id="CHEBI:33019"/>
        <dbReference type="ChEBI" id="CHEBI:37565"/>
        <dbReference type="ChEBI" id="CHEBI:58805"/>
        <dbReference type="EC" id="2.7.7.65"/>
    </reaction>
</comment>
<evidence type="ECO:0000313" key="9">
    <source>
        <dbReference type="Proteomes" id="UP000273778"/>
    </source>
</evidence>
<keyword evidence="9" id="KW-1185">Reference proteome</keyword>
<dbReference type="Gene3D" id="3.40.190.10">
    <property type="entry name" value="Periplasmic binding protein-like II"/>
    <property type="match status" value="2"/>
</dbReference>
<name>A0A3N4DYY6_9GAMM</name>
<dbReference type="SUPFAM" id="SSF53850">
    <property type="entry name" value="Periplasmic binding protein-like II"/>
    <property type="match status" value="1"/>
</dbReference>
<dbReference type="EMBL" id="CP034073">
    <property type="protein sequence ID" value="AZG33727.1"/>
    <property type="molecule type" value="Genomic_DNA"/>
</dbReference>
<keyword evidence="4" id="KW-0175">Coiled coil</keyword>
<feature type="transmembrane region" description="Helical" evidence="5">
    <location>
        <begin position="273"/>
        <end position="292"/>
    </location>
</feature>
<dbReference type="SMART" id="SM00062">
    <property type="entry name" value="PBPb"/>
    <property type="match status" value="1"/>
</dbReference>
<dbReference type="FunFam" id="3.30.70.270:FF:000001">
    <property type="entry name" value="Diguanylate cyclase domain protein"/>
    <property type="match status" value="1"/>
</dbReference>
<dbReference type="OrthoDB" id="9180959at2"/>
<evidence type="ECO:0000259" key="6">
    <source>
        <dbReference type="PROSITE" id="PS50887"/>
    </source>
</evidence>
<dbReference type="InterPro" id="IPR001638">
    <property type="entry name" value="Solute-binding_3/MltF_N"/>
</dbReference>
<dbReference type="GO" id="GO:0052621">
    <property type="term" value="F:diguanylate cyclase activity"/>
    <property type="evidence" value="ECO:0007669"/>
    <property type="project" value="UniProtKB-EC"/>
</dbReference>
<dbReference type="SMART" id="SM00267">
    <property type="entry name" value="GGDEF"/>
    <property type="match status" value="1"/>
</dbReference>
<evidence type="ECO:0000313" key="7">
    <source>
        <dbReference type="EMBL" id="AZG33727.1"/>
    </source>
</evidence>
<dbReference type="InterPro" id="IPR029787">
    <property type="entry name" value="Nucleotide_cyclase"/>
</dbReference>
<dbReference type="InterPro" id="IPR043128">
    <property type="entry name" value="Rev_trsase/Diguanyl_cyclase"/>
</dbReference>
<accession>A0A3N4DYY6</accession>
<gene>
    <name evidence="8" type="ORF">EGC77_21350</name>
    <name evidence="7" type="ORF">EGC80_01485</name>
</gene>
<dbReference type="CDD" id="cd01949">
    <property type="entry name" value="GGDEF"/>
    <property type="match status" value="1"/>
</dbReference>
<dbReference type="Proteomes" id="UP000273778">
    <property type="component" value="Chromosome"/>
</dbReference>
<keyword evidence="5" id="KW-0472">Membrane</keyword>
<evidence type="ECO:0000256" key="3">
    <source>
        <dbReference type="ARBA" id="ARBA00034247"/>
    </source>
</evidence>
<dbReference type="InterPro" id="IPR050469">
    <property type="entry name" value="Diguanylate_Cyclase"/>
</dbReference>
<reference evidence="7 9" key="1">
    <citation type="submission" date="2018-11" db="EMBL/GenBank/DDBJ databases">
        <title>Shewanella sp. M2.</title>
        <authorList>
            <person name="Hwang Y.J."/>
            <person name="Hwang C.Y."/>
        </authorList>
    </citation>
    <scope>NUCLEOTIDE SEQUENCE [LARGE SCALE GENOMIC DNA]</scope>
    <source>
        <strain evidence="7 9">M2</strain>
    </source>
</reference>
<protein>
    <recommendedName>
        <fullName evidence="2">diguanylate cyclase</fullName>
        <ecNumber evidence="2">2.7.7.65</ecNumber>
    </recommendedName>
</protein>
<dbReference type="GO" id="GO:0005886">
    <property type="term" value="C:plasma membrane"/>
    <property type="evidence" value="ECO:0007669"/>
    <property type="project" value="TreeGrafter"/>
</dbReference>
<dbReference type="Gene3D" id="3.30.70.270">
    <property type="match status" value="1"/>
</dbReference>
<reference evidence="8" key="3">
    <citation type="submission" date="2018-11" db="EMBL/GenBank/DDBJ databases">
        <authorList>
            <person name="Hwang Y.J."/>
            <person name="Hwang C.Y."/>
        </authorList>
    </citation>
    <scope>NUCLEOTIDE SEQUENCE</scope>
    <source>
        <strain evidence="8">R106</strain>
    </source>
</reference>
<feature type="domain" description="GGDEF" evidence="6">
    <location>
        <begin position="362"/>
        <end position="489"/>
    </location>
</feature>
<evidence type="ECO:0000256" key="1">
    <source>
        <dbReference type="ARBA" id="ARBA00001946"/>
    </source>
</evidence>
<dbReference type="Proteomes" id="UP000278855">
    <property type="component" value="Unassembled WGS sequence"/>
</dbReference>
<dbReference type="NCBIfam" id="TIGR00254">
    <property type="entry name" value="GGDEF"/>
    <property type="match status" value="1"/>
</dbReference>
<evidence type="ECO:0000256" key="4">
    <source>
        <dbReference type="SAM" id="Coils"/>
    </source>
</evidence>
<reference evidence="10" key="2">
    <citation type="submission" date="2018-11" db="EMBL/GenBank/DDBJ databases">
        <title>Shewanella sp. R106.</title>
        <authorList>
            <person name="Hwang Y.J."/>
            <person name="Hwang C.Y."/>
        </authorList>
    </citation>
    <scope>NUCLEOTIDE SEQUENCE [LARGE SCALE GENOMIC DNA]</scope>
    <source>
        <strain evidence="10">R106</strain>
    </source>
</reference>
<dbReference type="SUPFAM" id="SSF55073">
    <property type="entry name" value="Nucleotide cyclase"/>
    <property type="match status" value="1"/>
</dbReference>
<comment type="cofactor">
    <cofactor evidence="1">
        <name>Mg(2+)</name>
        <dbReference type="ChEBI" id="CHEBI:18420"/>
    </cofactor>
</comment>
<evidence type="ECO:0000313" key="10">
    <source>
        <dbReference type="Proteomes" id="UP000278855"/>
    </source>
</evidence>
<dbReference type="EMBL" id="RKKB01000032">
    <property type="protein sequence ID" value="RPA22614.1"/>
    <property type="molecule type" value="Genomic_DNA"/>
</dbReference>
<dbReference type="GO" id="GO:1902201">
    <property type="term" value="P:negative regulation of bacterial-type flagellum-dependent cell motility"/>
    <property type="evidence" value="ECO:0007669"/>
    <property type="project" value="TreeGrafter"/>
</dbReference>
<dbReference type="CDD" id="cd13708">
    <property type="entry name" value="PBP2_BvgS_like_1"/>
    <property type="match status" value="1"/>
</dbReference>
<sequence length="489" mass="55859">MRRLSWLEFSSVLLVTLLIFINLINTKHASASVPESQSFTNSKNRNIIRYCVDPDWLPYEAIIDGRHTGISSDYLALLTDYTDFTFVLVPTSSWRQSLELLKKGACELTPILNQTPKRDAYLSFSDIFFKSPNVLVSLKSQPFLQGFENIGDRLLAIPKDYRLVEYIQRFYPTINTILTDNERQGLERVANGEADVFVGSMFSVNAYIQQHELTSLKIAGWGGPEDELRIGVTHAKQDLLPRINAGLAKISQAEHISIYKKWHNITVIEDIDYSLVIQVVTALGMFILFLLYRTMCVSKYNVHLEVNNKQLQKLQLELEEKNSDLDFLAQHDPLTKLYNRQYFNQTFLEDARQPQEKTPQNNNISLIIMDIDFFKAINDMHGHAIGDKILVQVAQVLQASVRELDVVARWGGEEFVVVCQHVQLHDAAELCQRITDELTYFHFYNNINVTCSFGIALLGDNEPIQACFERADAALFKAKQSGRNQYCSA</sequence>
<dbReference type="PANTHER" id="PTHR45138:SF9">
    <property type="entry name" value="DIGUANYLATE CYCLASE DGCM-RELATED"/>
    <property type="match status" value="1"/>
</dbReference>
<evidence type="ECO:0000256" key="5">
    <source>
        <dbReference type="SAM" id="Phobius"/>
    </source>
</evidence>
<dbReference type="Pfam" id="PF00497">
    <property type="entry name" value="SBP_bac_3"/>
    <property type="match status" value="1"/>
</dbReference>
<organism evidence="8 10">
    <name type="scientific">Shewanella psychromarinicola</name>
    <dbReference type="NCBI Taxonomy" id="2487742"/>
    <lineage>
        <taxon>Bacteria</taxon>
        <taxon>Pseudomonadati</taxon>
        <taxon>Pseudomonadota</taxon>
        <taxon>Gammaproteobacteria</taxon>
        <taxon>Alteromonadales</taxon>
        <taxon>Shewanellaceae</taxon>
        <taxon>Shewanella</taxon>
    </lineage>
</organism>
<dbReference type="Pfam" id="PF00990">
    <property type="entry name" value="GGDEF"/>
    <property type="match status" value="1"/>
</dbReference>
<dbReference type="AlphaFoldDB" id="A0A3N4DYY6"/>
<feature type="coiled-coil region" evidence="4">
    <location>
        <begin position="301"/>
        <end position="331"/>
    </location>
</feature>
<dbReference type="KEGG" id="spsr:EGC80_01485"/>
<keyword evidence="5" id="KW-1133">Transmembrane helix</keyword>
<dbReference type="RefSeq" id="WP_124014219.1">
    <property type="nucleotide sequence ID" value="NZ_CP034073.1"/>
</dbReference>
<dbReference type="EC" id="2.7.7.65" evidence="2"/>
<evidence type="ECO:0000256" key="2">
    <source>
        <dbReference type="ARBA" id="ARBA00012528"/>
    </source>
</evidence>